<gene>
    <name evidence="2" type="ORF">ONB1V03_LOCUS6755</name>
</gene>
<evidence type="ECO:0000256" key="1">
    <source>
        <dbReference type="SAM" id="MobiDB-lite"/>
    </source>
</evidence>
<reference evidence="2" key="1">
    <citation type="submission" date="2020-11" db="EMBL/GenBank/DDBJ databases">
        <authorList>
            <person name="Tran Van P."/>
        </authorList>
    </citation>
    <scope>NUCLEOTIDE SEQUENCE</scope>
</reference>
<proteinExistence type="predicted"/>
<dbReference type="AlphaFoldDB" id="A0A7R9QJT0"/>
<keyword evidence="3" id="KW-1185">Reference proteome</keyword>
<dbReference type="EMBL" id="OC917987">
    <property type="protein sequence ID" value="CAD7648432.1"/>
    <property type="molecule type" value="Genomic_DNA"/>
</dbReference>
<evidence type="ECO:0000313" key="2">
    <source>
        <dbReference type="EMBL" id="CAD7648432.1"/>
    </source>
</evidence>
<feature type="compositionally biased region" description="Low complexity" evidence="1">
    <location>
        <begin position="1"/>
        <end position="18"/>
    </location>
</feature>
<sequence length="190" mass="21563">MSFTSKSLKSNSSQGNLSRGNASSVQLNQQIQELSQTITKQIAEDLPLLKPHVDWRGMAHPMPVINNKHNNQTISESQLMSEINEMNARLDPPVNGIKHDVNQDNDKHLDLLSDSTNRLKTTLPTFRQLVHTFGNKYQKQSIDENNGFDPKCVDISAEKVDKILRMSQQIHHFQQSDKILNTLSIHELNS</sequence>
<dbReference type="Proteomes" id="UP000728032">
    <property type="component" value="Unassembled WGS sequence"/>
</dbReference>
<accession>A0A7R9QJT0</accession>
<feature type="region of interest" description="Disordered" evidence="1">
    <location>
        <begin position="1"/>
        <end position="24"/>
    </location>
</feature>
<name>A0A7R9QJT0_9ACAR</name>
<evidence type="ECO:0000313" key="3">
    <source>
        <dbReference type="Proteomes" id="UP000728032"/>
    </source>
</evidence>
<protein>
    <submittedName>
        <fullName evidence="2">Uncharacterized protein</fullName>
    </submittedName>
</protein>
<dbReference type="OrthoDB" id="10480322at2759"/>
<organism evidence="2">
    <name type="scientific">Oppiella nova</name>
    <dbReference type="NCBI Taxonomy" id="334625"/>
    <lineage>
        <taxon>Eukaryota</taxon>
        <taxon>Metazoa</taxon>
        <taxon>Ecdysozoa</taxon>
        <taxon>Arthropoda</taxon>
        <taxon>Chelicerata</taxon>
        <taxon>Arachnida</taxon>
        <taxon>Acari</taxon>
        <taxon>Acariformes</taxon>
        <taxon>Sarcoptiformes</taxon>
        <taxon>Oribatida</taxon>
        <taxon>Brachypylina</taxon>
        <taxon>Oppioidea</taxon>
        <taxon>Oppiidae</taxon>
        <taxon>Oppiella</taxon>
    </lineage>
</organism>
<dbReference type="EMBL" id="CAJPVJ010003162">
    <property type="protein sequence ID" value="CAG2167243.1"/>
    <property type="molecule type" value="Genomic_DNA"/>
</dbReference>